<evidence type="ECO:0000256" key="1">
    <source>
        <dbReference type="SAM" id="Phobius"/>
    </source>
</evidence>
<feature type="transmembrane region" description="Helical" evidence="1">
    <location>
        <begin position="21"/>
        <end position="51"/>
    </location>
</feature>
<keyword evidence="1" id="KW-0812">Transmembrane</keyword>
<dbReference type="GO" id="GO:0016020">
    <property type="term" value="C:membrane"/>
    <property type="evidence" value="ECO:0007669"/>
    <property type="project" value="InterPro"/>
</dbReference>
<keyword evidence="1" id="KW-1133">Transmembrane helix</keyword>
<proteinExistence type="predicted"/>
<keyword evidence="2" id="KW-0496">Mitochondrion</keyword>
<dbReference type="SUPFAM" id="SSF81343">
    <property type="entry name" value="Fumarate reductase respiratory complex transmembrane subunits"/>
    <property type="match status" value="1"/>
</dbReference>
<gene>
    <name evidence="2" type="primary">sdh4</name>
</gene>
<name>A0A650AKJ7_9CHLO</name>
<dbReference type="Gene3D" id="1.20.1300.10">
    <property type="entry name" value="Fumarate reductase/succinate dehydrogenase, transmembrane subunit"/>
    <property type="match status" value="1"/>
</dbReference>
<organism evidence="2">
    <name type="scientific">prasinophyte sp. MBIC10622</name>
    <dbReference type="NCBI Taxonomy" id="156113"/>
    <lineage>
        <taxon>Eukaryota</taxon>
        <taxon>Viridiplantae</taxon>
        <taxon>Chlorophyta</taxon>
    </lineage>
</organism>
<geneLocation type="mitochondrion" evidence="2"/>
<protein>
    <submittedName>
        <fullName evidence="2">Succinate:cytochrome c oxidoreductase subunit 4</fullName>
    </submittedName>
</protein>
<dbReference type="EMBL" id="MN662311">
    <property type="protein sequence ID" value="QGN73934.1"/>
    <property type="molecule type" value="Genomic_DNA"/>
</dbReference>
<sequence>MLQFLQIREASFIWQVQRLTACLALPGILLLNPVLLACACLPLCIHVWIGLGEIIEDYVHGHALKAFSLLCVRCVMLKMAKILCVLCIL</sequence>
<dbReference type="AlphaFoldDB" id="A0A650AKJ7"/>
<dbReference type="InterPro" id="IPR034804">
    <property type="entry name" value="SQR/QFR_C/D"/>
</dbReference>
<reference evidence="2" key="1">
    <citation type="submission" date="2019-11" db="EMBL/GenBank/DDBJ databases">
        <title>Complete mitogenomes of the marine picoplanktonic green algae Prasinoderma sp. MBIC 10622 and Prasinococcus capsulatus CCMP 1194 (Palmophyllophyceae).</title>
        <authorList>
            <person name="Turmel M."/>
            <person name="Otis C."/>
            <person name="Lemieux C."/>
        </authorList>
    </citation>
    <scope>NUCLEOTIDE SEQUENCE</scope>
</reference>
<evidence type="ECO:0000313" key="2">
    <source>
        <dbReference type="EMBL" id="QGN73934.1"/>
    </source>
</evidence>
<keyword evidence="1" id="KW-0472">Membrane</keyword>
<accession>A0A650AKJ7</accession>